<proteinExistence type="predicted"/>
<dbReference type="EMBL" id="JANCMU010000001">
    <property type="protein sequence ID" value="MDG4945102.1"/>
    <property type="molecule type" value="Genomic_DNA"/>
</dbReference>
<reference evidence="1" key="1">
    <citation type="submission" date="2022-07" db="EMBL/GenBank/DDBJ databases">
        <title>Description and genome-wide analysis of Profundicola chukchiensis gen. nov., sp. nov., marine bacteria isolated from bottom sediments of the Chukchi Sea.</title>
        <authorList>
            <person name="Romanenko L."/>
            <person name="Otstavnykh N."/>
            <person name="Kurilenko V."/>
            <person name="Eremeev V."/>
            <person name="Velansky P."/>
            <person name="Mikhailov V."/>
            <person name="Isaeva M."/>
        </authorList>
    </citation>
    <scope>NUCLEOTIDE SEQUENCE</scope>
    <source>
        <strain evidence="1">KMM 9713</strain>
    </source>
</reference>
<accession>A0A9X4RVV0</accession>
<dbReference type="PROSITE" id="PS51257">
    <property type="entry name" value="PROKAR_LIPOPROTEIN"/>
    <property type="match status" value="1"/>
</dbReference>
<dbReference type="Proteomes" id="UP001152599">
    <property type="component" value="Unassembled WGS sequence"/>
</dbReference>
<gene>
    <name evidence="1" type="ORF">NMK71_01630</name>
</gene>
<dbReference type="AlphaFoldDB" id="A0A9X4RVV0"/>
<keyword evidence="2" id="KW-1185">Reference proteome</keyword>
<organism evidence="1 2">
    <name type="scientific">Profundicola chukchiensis</name>
    <dbReference type="NCBI Taxonomy" id="2961959"/>
    <lineage>
        <taxon>Bacteria</taxon>
        <taxon>Pseudomonadati</taxon>
        <taxon>Bacteroidota</taxon>
        <taxon>Flavobacteriia</taxon>
        <taxon>Flavobacteriales</taxon>
        <taxon>Weeksellaceae</taxon>
        <taxon>Profundicola</taxon>
    </lineage>
</organism>
<name>A0A9X4RVV0_9FLAO</name>
<dbReference type="RefSeq" id="WP_304419817.1">
    <property type="nucleotide sequence ID" value="NZ_JANCMU010000001.1"/>
</dbReference>
<evidence type="ECO:0000313" key="2">
    <source>
        <dbReference type="Proteomes" id="UP001152599"/>
    </source>
</evidence>
<comment type="caution">
    <text evidence="1">The sequence shown here is derived from an EMBL/GenBank/DDBJ whole genome shotgun (WGS) entry which is preliminary data.</text>
</comment>
<protein>
    <submittedName>
        <fullName evidence="1">Uncharacterized protein</fullName>
    </submittedName>
</protein>
<sequence length="100" mass="11269">MIKHILAFTFTALILSCNPTNNSSCAEVQVYNPSSGSNRTYTFKVDVENGEMVKIYWPNGGWLDEDHFDPPSISGGKASFVDNQDKEYQVKLIKNSNCDW</sequence>
<evidence type="ECO:0000313" key="1">
    <source>
        <dbReference type="EMBL" id="MDG4945102.1"/>
    </source>
</evidence>